<feature type="compositionally biased region" description="Basic residues" evidence="1">
    <location>
        <begin position="431"/>
        <end position="440"/>
    </location>
</feature>
<protein>
    <submittedName>
        <fullName evidence="2">Uncharacterized protein</fullName>
    </submittedName>
</protein>
<proteinExistence type="predicted"/>
<comment type="caution">
    <text evidence="2">The sequence shown here is derived from an EMBL/GenBank/DDBJ whole genome shotgun (WGS) entry which is preliminary data.</text>
</comment>
<keyword evidence="3" id="KW-1185">Reference proteome</keyword>
<reference evidence="2" key="1">
    <citation type="submission" date="2020-10" db="EMBL/GenBank/DDBJ databases">
        <title>Unveiling of a novel bifunctional photoreceptor, Dualchrome1, isolated from a cosmopolitan green alga.</title>
        <authorList>
            <person name="Suzuki S."/>
            <person name="Kawachi M."/>
        </authorList>
    </citation>
    <scope>NUCLEOTIDE SEQUENCE</scope>
    <source>
        <strain evidence="2">NIES 2893</strain>
    </source>
</reference>
<feature type="compositionally biased region" description="Basic and acidic residues" evidence="1">
    <location>
        <begin position="327"/>
        <end position="347"/>
    </location>
</feature>
<feature type="compositionally biased region" description="Polar residues" evidence="1">
    <location>
        <begin position="390"/>
        <end position="400"/>
    </location>
</feature>
<feature type="region of interest" description="Disordered" evidence="1">
    <location>
        <begin position="237"/>
        <end position="256"/>
    </location>
</feature>
<dbReference type="EMBL" id="BNJQ01000010">
    <property type="protein sequence ID" value="GHP05449.1"/>
    <property type="molecule type" value="Genomic_DNA"/>
</dbReference>
<dbReference type="AlphaFoldDB" id="A0A830HJI5"/>
<sequence length="440" mass="47377">MEPDVVSPPHVPVSVESLASAMWASFLSLLDEDPNSTAGPSQHGVGVGYSVLRLSRPRGAAHLETWHIRAHADDPCTSGSKGAHEDGGLATLCGDSSPSTPHSLFWRAGFDRPLAYDKWLKAIQANRVPSLVCAALAVIRAMMRKNIQVTFQGKQVTQVHARLAYVRAREHGVSDPALARRGVPSEALLWCLDEDDDERTPWDDALIPHAWLVLNLEGATKQIAVDVACAALDNADADDESAGEGGGGSPKPFASAPGTFFDGATACDVRTAARLRREFENMRVAQRVGGARRRPKSFSLDDVERIAQGVTKRLGVDAVDWLEEEESAKRDEEQARAKEEVEQERASAARAAKAAKAAKEREREAMVARQAMEKAESKMASSAPAPAPAHQNNQPSSHHVSTAPAPQHNGNPSSPPPQATTPLTREERVKLALKKKRGGL</sequence>
<evidence type="ECO:0000313" key="2">
    <source>
        <dbReference type="EMBL" id="GHP05449.1"/>
    </source>
</evidence>
<evidence type="ECO:0000313" key="3">
    <source>
        <dbReference type="Proteomes" id="UP000660262"/>
    </source>
</evidence>
<accession>A0A830HJI5</accession>
<feature type="compositionally biased region" description="Basic and acidic residues" evidence="1">
    <location>
        <begin position="357"/>
        <end position="377"/>
    </location>
</feature>
<dbReference type="Proteomes" id="UP000660262">
    <property type="component" value="Unassembled WGS sequence"/>
</dbReference>
<evidence type="ECO:0000256" key="1">
    <source>
        <dbReference type="SAM" id="MobiDB-lite"/>
    </source>
</evidence>
<organism evidence="2 3">
    <name type="scientific">Pycnococcus provasolii</name>
    <dbReference type="NCBI Taxonomy" id="41880"/>
    <lineage>
        <taxon>Eukaryota</taxon>
        <taxon>Viridiplantae</taxon>
        <taxon>Chlorophyta</taxon>
        <taxon>Pseudoscourfieldiophyceae</taxon>
        <taxon>Pseudoscourfieldiales</taxon>
        <taxon>Pycnococcaceae</taxon>
        <taxon>Pycnococcus</taxon>
    </lineage>
</organism>
<gene>
    <name evidence="2" type="ORF">PPROV_000419900</name>
</gene>
<feature type="region of interest" description="Disordered" evidence="1">
    <location>
        <begin position="325"/>
        <end position="440"/>
    </location>
</feature>
<name>A0A830HJI5_9CHLO</name>